<dbReference type="InterPro" id="IPR036249">
    <property type="entry name" value="Thioredoxin-like_sf"/>
</dbReference>
<comment type="caution">
    <text evidence="4">The sequence shown here is derived from an EMBL/GenBank/DDBJ whole genome shotgun (WGS) entry which is preliminary data.</text>
</comment>
<accession>A0A5T4LPV6</accession>
<dbReference type="PANTHER" id="PTHR43110">
    <property type="entry name" value="THIOL PEROXIDASE"/>
    <property type="match status" value="1"/>
</dbReference>
<dbReference type="EMBL" id="AAGACD010000020">
    <property type="protein sequence ID" value="EBL7519115.1"/>
    <property type="molecule type" value="Genomic_DNA"/>
</dbReference>
<keyword evidence="1" id="KW-1015">Disulfide bond</keyword>
<dbReference type="AlphaFoldDB" id="A0A5T4LPV6"/>
<dbReference type="GO" id="GO:0004601">
    <property type="term" value="F:peroxidase activity"/>
    <property type="evidence" value="ECO:0007669"/>
    <property type="project" value="UniProtKB-KW"/>
</dbReference>
<gene>
    <name evidence="4" type="ORF">C1B90_24175</name>
</gene>
<feature type="domain" description="Redoxin" evidence="3">
    <location>
        <begin position="49"/>
        <end position="159"/>
    </location>
</feature>
<dbReference type="Pfam" id="PF08534">
    <property type="entry name" value="Redoxin"/>
    <property type="match status" value="1"/>
</dbReference>
<dbReference type="InterPro" id="IPR050455">
    <property type="entry name" value="Tpx_Peroxidase_subfamily"/>
</dbReference>
<evidence type="ECO:0000256" key="2">
    <source>
        <dbReference type="ARBA" id="ARBA00023284"/>
    </source>
</evidence>
<dbReference type="InterPro" id="IPR013740">
    <property type="entry name" value="Redoxin"/>
</dbReference>
<reference evidence="4" key="1">
    <citation type="submission" date="2018-07" db="EMBL/GenBank/DDBJ databases">
        <authorList>
            <consortium name="PulseNet: The National Subtyping Network for Foodborne Disease Surveillance"/>
            <person name="Tarr C.L."/>
            <person name="Trees E."/>
            <person name="Katz L.S."/>
            <person name="Carleton-Romer H.A."/>
            <person name="Stroika S."/>
            <person name="Kucerova Z."/>
            <person name="Roache K.F."/>
            <person name="Sabol A.L."/>
            <person name="Besser J."/>
            <person name="Gerner-Smidt P."/>
        </authorList>
    </citation>
    <scope>NUCLEOTIDE SEQUENCE</scope>
    <source>
        <strain evidence="4">PNUSAS031704</strain>
    </source>
</reference>
<keyword evidence="4" id="KW-0560">Oxidoreductase</keyword>
<dbReference type="Gene3D" id="3.40.30.10">
    <property type="entry name" value="Glutaredoxin"/>
    <property type="match status" value="1"/>
</dbReference>
<protein>
    <submittedName>
        <fullName evidence="4">Thiol peroxidase</fullName>
    </submittedName>
</protein>
<keyword evidence="2" id="KW-0676">Redox-active center</keyword>
<organism evidence="4">
    <name type="scientific">Salmonella enterica</name>
    <name type="common">Salmonella choleraesuis</name>
    <dbReference type="NCBI Taxonomy" id="28901"/>
    <lineage>
        <taxon>Bacteria</taxon>
        <taxon>Pseudomonadati</taxon>
        <taxon>Pseudomonadota</taxon>
        <taxon>Gammaproteobacteria</taxon>
        <taxon>Enterobacterales</taxon>
        <taxon>Enterobacteriaceae</taxon>
        <taxon>Salmonella</taxon>
    </lineage>
</organism>
<name>A0A5T4LPV6_SALER</name>
<dbReference type="PANTHER" id="PTHR43110:SF1">
    <property type="entry name" value="THIOL PEROXIDASE"/>
    <property type="match status" value="1"/>
</dbReference>
<sequence>MGNTQSPHHLDFGRDYTVYFGTTRLTLDKGIMHTGGRLPVATNLCTPTLETSNVNTGRKKTILTVPSLDTPVCEGQIKSLSDLFHAGTADTSRDWYVVSVDTPFAQARFIKTHDIHPGIIFLSDYADHRFMSDTGLRIQELNLFARAVIDCNENNVLESIVVPQDITLLP</sequence>
<evidence type="ECO:0000313" key="4">
    <source>
        <dbReference type="EMBL" id="EBL7519115.1"/>
    </source>
</evidence>
<evidence type="ECO:0000256" key="1">
    <source>
        <dbReference type="ARBA" id="ARBA00023157"/>
    </source>
</evidence>
<dbReference type="SUPFAM" id="SSF52833">
    <property type="entry name" value="Thioredoxin-like"/>
    <property type="match status" value="1"/>
</dbReference>
<keyword evidence="4" id="KW-0575">Peroxidase</keyword>
<evidence type="ECO:0000259" key="3">
    <source>
        <dbReference type="Pfam" id="PF08534"/>
    </source>
</evidence>
<proteinExistence type="predicted"/>